<dbReference type="EMBL" id="JBHLVX010000042">
    <property type="protein sequence ID" value="MFC0268436.1"/>
    <property type="molecule type" value="Genomic_DNA"/>
</dbReference>
<keyword evidence="2" id="KW-1185">Reference proteome</keyword>
<dbReference type="RefSeq" id="WP_019950306.1">
    <property type="nucleotide sequence ID" value="NZ_JBHLVX010000042.1"/>
</dbReference>
<gene>
    <name evidence="1" type="ORF">ACFFHW_10665</name>
</gene>
<organism evidence="1 2">
    <name type="scientific">Kushneria aurantia</name>
    <dbReference type="NCBI Taxonomy" id="504092"/>
    <lineage>
        <taxon>Bacteria</taxon>
        <taxon>Pseudomonadati</taxon>
        <taxon>Pseudomonadota</taxon>
        <taxon>Gammaproteobacteria</taxon>
        <taxon>Oceanospirillales</taxon>
        <taxon>Halomonadaceae</taxon>
        <taxon>Kushneria</taxon>
    </lineage>
</organism>
<sequence>MALTFTLTGLQNNDDVNRLTTALMELEGVETVQVAREWLEVEGRASERSVMAVIEQQGFGVRR</sequence>
<dbReference type="SUPFAM" id="SSF55008">
    <property type="entry name" value="HMA, heavy metal-associated domain"/>
    <property type="match status" value="1"/>
</dbReference>
<proteinExistence type="predicted"/>
<name>A0ABV6G474_9GAMM</name>
<dbReference type="Proteomes" id="UP001589814">
    <property type="component" value="Unassembled WGS sequence"/>
</dbReference>
<comment type="caution">
    <text evidence="1">The sequence shown here is derived from an EMBL/GenBank/DDBJ whole genome shotgun (WGS) entry which is preliminary data.</text>
</comment>
<evidence type="ECO:0000313" key="2">
    <source>
        <dbReference type="Proteomes" id="UP001589814"/>
    </source>
</evidence>
<evidence type="ECO:0000313" key="1">
    <source>
        <dbReference type="EMBL" id="MFC0268436.1"/>
    </source>
</evidence>
<dbReference type="InterPro" id="IPR036163">
    <property type="entry name" value="HMA_dom_sf"/>
</dbReference>
<accession>A0ABV6G474</accession>
<protein>
    <recommendedName>
        <fullName evidence="3">HMA domain-containing protein</fullName>
    </recommendedName>
</protein>
<reference evidence="1 2" key="1">
    <citation type="submission" date="2024-09" db="EMBL/GenBank/DDBJ databases">
        <authorList>
            <person name="Sun Q."/>
            <person name="Mori K."/>
        </authorList>
    </citation>
    <scope>NUCLEOTIDE SEQUENCE [LARGE SCALE GENOMIC DNA]</scope>
    <source>
        <strain evidence="1 2">CCM 7415</strain>
    </source>
</reference>
<evidence type="ECO:0008006" key="3">
    <source>
        <dbReference type="Google" id="ProtNLM"/>
    </source>
</evidence>